<gene>
    <name evidence="3" type="ORF">GCM10010389_41370</name>
</gene>
<dbReference type="PANTHER" id="PTHR33744:SF1">
    <property type="entry name" value="DNA-BINDING TRANSCRIPTIONAL ACTIVATOR ADER"/>
    <property type="match status" value="1"/>
</dbReference>
<evidence type="ECO:0000313" key="4">
    <source>
        <dbReference type="Proteomes" id="UP000623010"/>
    </source>
</evidence>
<dbReference type="Proteomes" id="UP000623010">
    <property type="component" value="Unassembled WGS sequence"/>
</dbReference>
<reference evidence="3" key="2">
    <citation type="submission" date="2020-09" db="EMBL/GenBank/DDBJ databases">
        <authorList>
            <person name="Sun Q."/>
            <person name="Ohkuma M."/>
        </authorList>
    </citation>
    <scope>NUCLEOTIDE SEQUENCE</scope>
    <source>
        <strain evidence="3">JCM 5016</strain>
    </source>
</reference>
<organism evidence="3 4">
    <name type="scientific">Streptomyces echinoruber</name>
    <dbReference type="NCBI Taxonomy" id="68898"/>
    <lineage>
        <taxon>Bacteria</taxon>
        <taxon>Bacillati</taxon>
        <taxon>Actinomycetota</taxon>
        <taxon>Actinomycetes</taxon>
        <taxon>Kitasatosporales</taxon>
        <taxon>Streptomycetaceae</taxon>
        <taxon>Streptomyces</taxon>
    </lineage>
</organism>
<dbReference type="InterPro" id="IPR003018">
    <property type="entry name" value="GAF"/>
</dbReference>
<keyword evidence="4" id="KW-1185">Reference proteome</keyword>
<dbReference type="InterPro" id="IPR041522">
    <property type="entry name" value="CdaR_GGDEF"/>
</dbReference>
<evidence type="ECO:0000259" key="2">
    <source>
        <dbReference type="SMART" id="SM00065"/>
    </source>
</evidence>
<dbReference type="Pfam" id="PF17853">
    <property type="entry name" value="GGDEF_2"/>
    <property type="match status" value="1"/>
</dbReference>
<name>A0A918RFB4_9ACTN</name>
<accession>A0A918RFB4</accession>
<dbReference type="InterPro" id="IPR051448">
    <property type="entry name" value="CdaR-like_regulators"/>
</dbReference>
<dbReference type="EMBL" id="BMWH01000017">
    <property type="protein sequence ID" value="GGZ97860.1"/>
    <property type="molecule type" value="Genomic_DNA"/>
</dbReference>
<evidence type="ECO:0000256" key="1">
    <source>
        <dbReference type="ARBA" id="ARBA00006754"/>
    </source>
</evidence>
<protein>
    <recommendedName>
        <fullName evidence="2">GAF domain-containing protein</fullName>
    </recommendedName>
</protein>
<comment type="caution">
    <text evidence="3">The sequence shown here is derived from an EMBL/GenBank/DDBJ whole genome shotgun (WGS) entry which is preliminary data.</text>
</comment>
<dbReference type="InterPro" id="IPR042070">
    <property type="entry name" value="PucR_C-HTH_sf"/>
</dbReference>
<dbReference type="Gene3D" id="1.10.10.2840">
    <property type="entry name" value="PucR C-terminal helix-turn-helix domain"/>
    <property type="match status" value="1"/>
</dbReference>
<dbReference type="AlphaFoldDB" id="A0A918RFB4"/>
<dbReference type="SMART" id="SM00065">
    <property type="entry name" value="GAF"/>
    <property type="match status" value="1"/>
</dbReference>
<dbReference type="InterPro" id="IPR025736">
    <property type="entry name" value="PucR_C-HTH_dom"/>
</dbReference>
<evidence type="ECO:0000313" key="3">
    <source>
        <dbReference type="EMBL" id="GGZ97860.1"/>
    </source>
</evidence>
<dbReference type="RefSeq" id="WP_229879793.1">
    <property type="nucleotide sequence ID" value="NZ_BMWH01000017.1"/>
</dbReference>
<reference evidence="3" key="1">
    <citation type="journal article" date="2014" name="Int. J. Syst. Evol. Microbiol.">
        <title>Complete genome sequence of Corynebacterium casei LMG S-19264T (=DSM 44701T), isolated from a smear-ripened cheese.</title>
        <authorList>
            <consortium name="US DOE Joint Genome Institute (JGI-PGF)"/>
            <person name="Walter F."/>
            <person name="Albersmeier A."/>
            <person name="Kalinowski J."/>
            <person name="Ruckert C."/>
        </authorList>
    </citation>
    <scope>NUCLEOTIDE SEQUENCE</scope>
    <source>
        <strain evidence="3">JCM 5016</strain>
    </source>
</reference>
<dbReference type="Pfam" id="PF13556">
    <property type="entry name" value="HTH_30"/>
    <property type="match status" value="1"/>
</dbReference>
<sequence length="625" mass="66363">MSQEPMVRDTSSAVLELLAAGAPADRFSFLVEDARRRGAEGAELAGVERAARLGLSITSRWERHRRRETGLAALLEAVRDLAAAHQPEDVLLQSVARRARLLLGLDLAYVCYPDEEAAQVRVRAVDGRIARLEAGLTLPLGRSPAGLAMTDPVPLWTADYLTDERVEHSTAVDEVVRAEGLHTMLAVPLNRQTRPFGVLHVAARRVRGFTADEVALMSAYGDLAGTAVERARVLDRAAALRESGDAHARLLRLVLGGAELGELAEETSKLVDGAVRVCGTDGVPLATTGELPETAWEQAETGALEAHGSCRPVPVGPGLWAAPICTGTVGLGTLLVRLNGPLSDDGAQLLGCATQAMAVLLLLHNSRAAIAEGQVRDDLLDDLLAHPDLSAQKVRARARRLGLDLAGPHVVVVARPEEDSTGRASVWAASYAYRRNGLKCLRHGTAVFLLPGSDPGDAARAVSAELGPLLRHPVTVAGAGPVTDPGAVRHGYQEAVRCLEAMIALGAVGRAGSVGELGFLGLLLSDSRDAQGYIGSVLGPLLTYDEQRLSELTPTLEAFFAAGGSPTYAARRLHVHPNTVARRLERIGELLGPDWQQPARALELQLALRLFRVREQLSGEPAGGR</sequence>
<comment type="similarity">
    <text evidence="1">Belongs to the CdaR family.</text>
</comment>
<dbReference type="InterPro" id="IPR029016">
    <property type="entry name" value="GAF-like_dom_sf"/>
</dbReference>
<dbReference type="SUPFAM" id="SSF55781">
    <property type="entry name" value="GAF domain-like"/>
    <property type="match status" value="1"/>
</dbReference>
<proteinExistence type="inferred from homology"/>
<dbReference type="Gene3D" id="3.30.450.40">
    <property type="match status" value="1"/>
</dbReference>
<feature type="domain" description="GAF" evidence="2">
    <location>
        <begin position="87"/>
        <end position="238"/>
    </location>
</feature>
<dbReference type="PANTHER" id="PTHR33744">
    <property type="entry name" value="CARBOHYDRATE DIACID REGULATOR"/>
    <property type="match status" value="1"/>
</dbReference>
<dbReference type="Pfam" id="PF13185">
    <property type="entry name" value="GAF_2"/>
    <property type="match status" value="1"/>
</dbReference>